<proteinExistence type="predicted"/>
<dbReference type="PANTHER" id="PTHR43434">
    <property type="entry name" value="PHOSPHOGLYCOLATE PHOSPHATASE"/>
    <property type="match status" value="1"/>
</dbReference>
<sequence length="218" mass="23913">MVTCLLFDFDGTLVDSRDVFIRTYNSLAAAHGFLPIDQHNLDALRALPMRQRFRALGVPLWKLPLLSRRFLREYRAALGGVRLQPGIADLLHTLAAGPAHLAILSSNRADTIRHFLQAQGLAGITDIHGTRRLFGKGRALKQFLRAQRLQPSEVLYVCDELRDVEACAEAGIRAVWVSWGYDTEAAVAVGAPAYAVHTAGELLTLLQALIADPVARPA</sequence>
<dbReference type="GO" id="GO:0016787">
    <property type="term" value="F:hydrolase activity"/>
    <property type="evidence" value="ECO:0007669"/>
    <property type="project" value="UniProtKB-KW"/>
</dbReference>
<dbReference type="Pfam" id="PF13419">
    <property type="entry name" value="HAD_2"/>
    <property type="match status" value="1"/>
</dbReference>
<accession>A0ABP8HH59</accession>
<evidence type="ECO:0000313" key="1">
    <source>
        <dbReference type="EMBL" id="GAA4339274.1"/>
    </source>
</evidence>
<gene>
    <name evidence="1" type="ORF">GCM10023184_36250</name>
</gene>
<dbReference type="SUPFAM" id="SSF56784">
    <property type="entry name" value="HAD-like"/>
    <property type="match status" value="1"/>
</dbReference>
<dbReference type="SFLD" id="SFLDS00003">
    <property type="entry name" value="Haloacid_Dehalogenase"/>
    <property type="match status" value="1"/>
</dbReference>
<organism evidence="1 2">
    <name type="scientific">Flaviaesturariibacter amylovorans</name>
    <dbReference type="NCBI Taxonomy" id="1084520"/>
    <lineage>
        <taxon>Bacteria</taxon>
        <taxon>Pseudomonadati</taxon>
        <taxon>Bacteroidota</taxon>
        <taxon>Chitinophagia</taxon>
        <taxon>Chitinophagales</taxon>
        <taxon>Chitinophagaceae</taxon>
        <taxon>Flaviaestuariibacter</taxon>
    </lineage>
</organism>
<reference evidence="2" key="1">
    <citation type="journal article" date="2019" name="Int. J. Syst. Evol. Microbiol.">
        <title>The Global Catalogue of Microorganisms (GCM) 10K type strain sequencing project: providing services to taxonomists for standard genome sequencing and annotation.</title>
        <authorList>
            <consortium name="The Broad Institute Genomics Platform"/>
            <consortium name="The Broad Institute Genome Sequencing Center for Infectious Disease"/>
            <person name="Wu L."/>
            <person name="Ma J."/>
        </authorList>
    </citation>
    <scope>NUCLEOTIDE SEQUENCE [LARGE SCALE GENOMIC DNA]</scope>
    <source>
        <strain evidence="2">JCM 17919</strain>
    </source>
</reference>
<dbReference type="EMBL" id="BAABGY010000011">
    <property type="protein sequence ID" value="GAA4339274.1"/>
    <property type="molecule type" value="Genomic_DNA"/>
</dbReference>
<dbReference type="InterPro" id="IPR050155">
    <property type="entry name" value="HAD-like_hydrolase_sf"/>
</dbReference>
<keyword evidence="1" id="KW-0378">Hydrolase</keyword>
<dbReference type="Gene3D" id="1.10.150.240">
    <property type="entry name" value="Putative phosphatase, domain 2"/>
    <property type="match status" value="1"/>
</dbReference>
<dbReference type="SFLD" id="SFLDG01129">
    <property type="entry name" value="C1.5:_HAD__Beta-PGM__Phosphata"/>
    <property type="match status" value="1"/>
</dbReference>
<dbReference type="Proteomes" id="UP001501725">
    <property type="component" value="Unassembled WGS sequence"/>
</dbReference>
<dbReference type="RefSeq" id="WP_345257236.1">
    <property type="nucleotide sequence ID" value="NZ_BAABGY010000011.1"/>
</dbReference>
<comment type="caution">
    <text evidence="1">The sequence shown here is derived from an EMBL/GenBank/DDBJ whole genome shotgun (WGS) entry which is preliminary data.</text>
</comment>
<dbReference type="InterPro" id="IPR041492">
    <property type="entry name" value="HAD_2"/>
</dbReference>
<dbReference type="InterPro" id="IPR036412">
    <property type="entry name" value="HAD-like_sf"/>
</dbReference>
<protein>
    <submittedName>
        <fullName evidence="1">HAD family hydrolase</fullName>
    </submittedName>
</protein>
<dbReference type="Gene3D" id="3.40.50.1000">
    <property type="entry name" value="HAD superfamily/HAD-like"/>
    <property type="match status" value="1"/>
</dbReference>
<evidence type="ECO:0000313" key="2">
    <source>
        <dbReference type="Proteomes" id="UP001501725"/>
    </source>
</evidence>
<dbReference type="InterPro" id="IPR023214">
    <property type="entry name" value="HAD_sf"/>
</dbReference>
<dbReference type="PANTHER" id="PTHR43434:SF13">
    <property type="entry name" value="PHOSPHOGLYCOLATE PHOSPHATASE"/>
    <property type="match status" value="1"/>
</dbReference>
<dbReference type="InterPro" id="IPR023198">
    <property type="entry name" value="PGP-like_dom2"/>
</dbReference>
<name>A0ABP8HH59_9BACT</name>
<keyword evidence="2" id="KW-1185">Reference proteome</keyword>